<evidence type="ECO:0000256" key="5">
    <source>
        <dbReference type="ARBA" id="ARBA00023136"/>
    </source>
</evidence>
<organism evidence="8 9">
    <name type="scientific">Actinophytocola xinjiangensis</name>
    <dbReference type="NCBI Taxonomy" id="485602"/>
    <lineage>
        <taxon>Bacteria</taxon>
        <taxon>Bacillati</taxon>
        <taxon>Actinomycetota</taxon>
        <taxon>Actinomycetes</taxon>
        <taxon>Pseudonocardiales</taxon>
        <taxon>Pseudonocardiaceae</taxon>
    </lineage>
</organism>
<dbReference type="CDD" id="cd06261">
    <property type="entry name" value="TM_PBP2"/>
    <property type="match status" value="1"/>
</dbReference>
<dbReference type="GO" id="GO:0055085">
    <property type="term" value="P:transmembrane transport"/>
    <property type="evidence" value="ECO:0007669"/>
    <property type="project" value="InterPro"/>
</dbReference>
<keyword evidence="5 6" id="KW-0472">Membrane</keyword>
<gene>
    <name evidence="8" type="ORF">BLA60_10155</name>
</gene>
<accession>A0A7Z1AYY4</accession>
<protein>
    <submittedName>
        <fullName evidence="8">ABC transporter permease</fullName>
    </submittedName>
</protein>
<dbReference type="PANTHER" id="PTHR30177">
    <property type="entry name" value="GLYCINE BETAINE/L-PROLINE TRANSPORT SYSTEM PERMEASE PROTEIN PROW"/>
    <property type="match status" value="1"/>
</dbReference>
<comment type="similarity">
    <text evidence="6">Belongs to the binding-protein-dependent transport system permease family.</text>
</comment>
<dbReference type="GO" id="GO:0031460">
    <property type="term" value="P:glycine betaine transport"/>
    <property type="evidence" value="ECO:0007669"/>
    <property type="project" value="TreeGrafter"/>
</dbReference>
<keyword evidence="4 6" id="KW-1133">Transmembrane helix</keyword>
<dbReference type="AlphaFoldDB" id="A0A7Z1AYY4"/>
<dbReference type="SUPFAM" id="SSF161098">
    <property type="entry name" value="MetI-like"/>
    <property type="match status" value="1"/>
</dbReference>
<dbReference type="Gene3D" id="1.10.3720.10">
    <property type="entry name" value="MetI-like"/>
    <property type="match status" value="1"/>
</dbReference>
<dbReference type="Pfam" id="PF00528">
    <property type="entry name" value="BPD_transp_1"/>
    <property type="match status" value="1"/>
</dbReference>
<keyword evidence="2 6" id="KW-0813">Transport</keyword>
<dbReference type="Proteomes" id="UP000185696">
    <property type="component" value="Unassembled WGS sequence"/>
</dbReference>
<evidence type="ECO:0000313" key="8">
    <source>
        <dbReference type="EMBL" id="OLF12324.1"/>
    </source>
</evidence>
<evidence type="ECO:0000256" key="3">
    <source>
        <dbReference type="ARBA" id="ARBA00022692"/>
    </source>
</evidence>
<evidence type="ECO:0000256" key="1">
    <source>
        <dbReference type="ARBA" id="ARBA00004141"/>
    </source>
</evidence>
<evidence type="ECO:0000313" key="9">
    <source>
        <dbReference type="Proteomes" id="UP000185696"/>
    </source>
</evidence>
<dbReference type="InterPro" id="IPR035906">
    <property type="entry name" value="MetI-like_sf"/>
</dbReference>
<dbReference type="GO" id="GO:0005886">
    <property type="term" value="C:plasma membrane"/>
    <property type="evidence" value="ECO:0007669"/>
    <property type="project" value="UniProtKB-SubCell"/>
</dbReference>
<dbReference type="EMBL" id="MSIF01000003">
    <property type="protein sequence ID" value="OLF12324.1"/>
    <property type="molecule type" value="Genomic_DNA"/>
</dbReference>
<keyword evidence="3 6" id="KW-0812">Transmembrane</keyword>
<evidence type="ECO:0000256" key="4">
    <source>
        <dbReference type="ARBA" id="ARBA00022989"/>
    </source>
</evidence>
<keyword evidence="9" id="KW-1185">Reference proteome</keyword>
<dbReference type="RefSeq" id="WP_075132515.1">
    <property type="nucleotide sequence ID" value="NZ_MSIF01000003.1"/>
</dbReference>
<dbReference type="PANTHER" id="PTHR30177:SF4">
    <property type="entry name" value="OSMOPROTECTANT IMPORT PERMEASE PROTEIN OSMW"/>
    <property type="match status" value="1"/>
</dbReference>
<evidence type="ECO:0000259" key="7">
    <source>
        <dbReference type="PROSITE" id="PS50928"/>
    </source>
</evidence>
<proteinExistence type="inferred from homology"/>
<comment type="caution">
    <text evidence="8">The sequence shown here is derived from an EMBL/GenBank/DDBJ whole genome shotgun (WGS) entry which is preliminary data.</text>
</comment>
<dbReference type="InterPro" id="IPR000515">
    <property type="entry name" value="MetI-like"/>
</dbReference>
<feature type="transmembrane region" description="Helical" evidence="6">
    <location>
        <begin position="184"/>
        <end position="205"/>
    </location>
</feature>
<feature type="transmembrane region" description="Helical" evidence="6">
    <location>
        <begin position="20"/>
        <end position="44"/>
    </location>
</feature>
<dbReference type="PROSITE" id="PS50928">
    <property type="entry name" value="ABC_TM1"/>
    <property type="match status" value="1"/>
</dbReference>
<evidence type="ECO:0000256" key="2">
    <source>
        <dbReference type="ARBA" id="ARBA00022448"/>
    </source>
</evidence>
<reference evidence="8 9" key="1">
    <citation type="submission" date="2016-12" db="EMBL/GenBank/DDBJ databases">
        <title>The draft genome sequence of Actinophytocola xinjiangensis.</title>
        <authorList>
            <person name="Wang W."/>
            <person name="Yuan L."/>
        </authorList>
    </citation>
    <scope>NUCLEOTIDE SEQUENCE [LARGE SCALE GENOMIC DNA]</scope>
    <source>
        <strain evidence="8 9">CGMCC 4.4663</strain>
    </source>
</reference>
<sequence>MGFGDYLARRWEDIVLLGIGHLQVVLIAVGIAAVIAIVLGSLVAGHPAASRPVLAITGTMLTIPSFALFGLLIPLFGLGVTPSVVALVLYAIFPIVRNTVTGLEAVPPEVLDAARGMGLGSVRRLVVVRLPLAWPVILTGIRLATLMNVGIAAIAAAVNGPGLGKLIFDGLARIGGANALNDTLAGVLGVAVLALVLDLLFLGLVRMTTSRGLR</sequence>
<feature type="transmembrane region" description="Helical" evidence="6">
    <location>
        <begin position="132"/>
        <end position="158"/>
    </location>
</feature>
<evidence type="ECO:0000256" key="6">
    <source>
        <dbReference type="RuleBase" id="RU363032"/>
    </source>
</evidence>
<name>A0A7Z1AYY4_9PSEU</name>
<feature type="domain" description="ABC transmembrane type-1" evidence="7">
    <location>
        <begin position="18"/>
        <end position="201"/>
    </location>
</feature>
<dbReference type="InterPro" id="IPR051204">
    <property type="entry name" value="ABC_transp_perm/SBD"/>
</dbReference>
<comment type="subcellular location">
    <subcellularLocation>
        <location evidence="6">Cell membrane</location>
        <topology evidence="6">Multi-pass membrane protein</topology>
    </subcellularLocation>
    <subcellularLocation>
        <location evidence="1">Membrane</location>
        <topology evidence="1">Multi-pass membrane protein</topology>
    </subcellularLocation>
</comment>